<evidence type="ECO:0000256" key="1">
    <source>
        <dbReference type="ARBA" id="ARBA00006594"/>
    </source>
</evidence>
<evidence type="ECO:0000313" key="3">
    <source>
        <dbReference type="EMBL" id="RNL61877.1"/>
    </source>
</evidence>
<dbReference type="InterPro" id="IPR029063">
    <property type="entry name" value="SAM-dependent_MTases_sf"/>
</dbReference>
<name>A0ABX9W1S7_9GAMM</name>
<accession>A0ABX9W1S7</accession>
<proteinExistence type="inferred from homology"/>
<feature type="domain" description="DNA methylase adenine-specific" evidence="2">
    <location>
        <begin position="21"/>
        <end position="223"/>
    </location>
</feature>
<organism evidence="3 4">
    <name type="scientific">Zhongshania marina</name>
    <dbReference type="NCBI Taxonomy" id="2304603"/>
    <lineage>
        <taxon>Bacteria</taxon>
        <taxon>Pseudomonadati</taxon>
        <taxon>Pseudomonadota</taxon>
        <taxon>Gammaproteobacteria</taxon>
        <taxon>Cellvibrionales</taxon>
        <taxon>Spongiibacteraceae</taxon>
        <taxon>Zhongshania</taxon>
    </lineage>
</organism>
<sequence>MDWGQSIFTILECSMDIDLDRYYTPLNLAEGLIADQFEPEIKICVDTTCGSGNLLRAANNVFGKISCIGLDRDKSAITKLRRQQPEWQLSVADMLNRKSYQKTYVASLALAAQSDLLLLNPPFSLGNKKSVPVTYGGVEIKASIAMAHVLKSFELFKPKTGALIIVPESVLYSETDEIARNLLLSQYSLEIVTELHNTTFSGARVHSSVITLRPGTRIIKNRISRKNANENLTTSLIRGGLPQYKLVKSFEDEAIPFVHTTTISKIKSGGLQDCDRTEQKLSGRITGPVVFLPRVGLPCSSNIYALNLKYDVQLSDCVIALHFENFISARRASKILTENYESLLALYRGTGARYITLRRLKVWLTENGFKVN</sequence>
<protein>
    <recommendedName>
        <fullName evidence="2">DNA methylase adenine-specific domain-containing protein</fullName>
    </recommendedName>
</protein>
<dbReference type="PRINTS" id="PR00507">
    <property type="entry name" value="N12N6MTFRASE"/>
</dbReference>
<evidence type="ECO:0000259" key="2">
    <source>
        <dbReference type="Pfam" id="PF02384"/>
    </source>
</evidence>
<dbReference type="Proteomes" id="UP000274695">
    <property type="component" value="Unassembled WGS sequence"/>
</dbReference>
<dbReference type="EMBL" id="RHGB01000011">
    <property type="protein sequence ID" value="RNL61877.1"/>
    <property type="molecule type" value="Genomic_DNA"/>
</dbReference>
<dbReference type="InterPro" id="IPR003356">
    <property type="entry name" value="DNA_methylase_A-5"/>
</dbReference>
<dbReference type="Pfam" id="PF02384">
    <property type="entry name" value="N6_Mtase"/>
    <property type="match status" value="1"/>
</dbReference>
<comment type="similarity">
    <text evidence="1">Belongs to the N(4)/N(6)-methyltransferase family.</text>
</comment>
<keyword evidence="4" id="KW-1185">Reference proteome</keyword>
<evidence type="ECO:0000313" key="4">
    <source>
        <dbReference type="Proteomes" id="UP000274695"/>
    </source>
</evidence>
<gene>
    <name evidence="3" type="ORF">D0911_11415</name>
</gene>
<reference evidence="3 4" key="1">
    <citation type="submission" date="2018-10" db="EMBL/GenBank/DDBJ databases">
        <title>Draft genome sequence of Zhongshania sp. DSW25-10.</title>
        <authorList>
            <person name="Oh J."/>
        </authorList>
    </citation>
    <scope>NUCLEOTIDE SEQUENCE [LARGE SCALE GENOMIC DNA]</scope>
    <source>
        <strain evidence="3 4">DSW25-10</strain>
    </source>
</reference>
<comment type="caution">
    <text evidence="3">The sequence shown here is derived from an EMBL/GenBank/DDBJ whole genome shotgun (WGS) entry which is preliminary data.</text>
</comment>
<dbReference type="SUPFAM" id="SSF53335">
    <property type="entry name" value="S-adenosyl-L-methionine-dependent methyltransferases"/>
    <property type="match status" value="1"/>
</dbReference>
<dbReference type="Gene3D" id="3.40.50.150">
    <property type="entry name" value="Vaccinia Virus protein VP39"/>
    <property type="match status" value="1"/>
</dbReference>